<dbReference type="EMBL" id="FR824156">
    <property type="protein sequence ID" value="CCA21100.1"/>
    <property type="molecule type" value="Genomic_DNA"/>
</dbReference>
<proteinExistence type="predicted"/>
<sequence length="632" mass="75951">MNGNIISKRATIWVLHDVYKSWRYLSSLKSHEKASMQARDSATIRHHLRVWIHSMRQKIARRKLLQARDSRLLSVVWNSLKLYTADATNNDDLRRKSRRFRYFSLLFNGFTAFKHNKEILDQCVCRFQFKNRIKLERSVFLAWKSFALHRRRLFEIKETIQSCNEKALLKRVWCSGFVKHHMEVQLYNGKFDGAIEHYEHNLLRKTLTAWSKRCQAQRTYMEALTHLARNHELQKLIEKRNKCFSSWKEHTLHQVCTRHIATYIRGRYEHRLVHRSLGAWTSYIVALRRKAAMYQRAEKHQKRTLLLRYFTIWECKRECRISSRNQLRSSLLHWKISLQRKTFHTWKSHVSMKMEERARYHGALEFRHEYFIRQGLRLWFLAATGLQEQRLHDLEMVQAAHSMQIWRKVASIARHWRNRTMRARVHMSGTSIVPIMHFAISQESSSRKHFNRKKPLQLPENQFIGTVIEYSELNKFPRARPRPRKPYDLFLKLEEHTFEEKEEVNFSNIPLKAEPEHKLFQNDEIRQEALISKCPDRSNWTKTPCIDELASRLEYWMSRKRNLIEMKRHVQAMTTQINCNFFAMSNFERKTGFLNLREALEKRITDEAKVLQGARQEIQGLAKAIPILRAEM</sequence>
<protein>
    <submittedName>
        <fullName evidence="1">Uncharacterized protein AlNc14C111G6416</fullName>
    </submittedName>
</protein>
<dbReference type="HOGENOM" id="CLU_433078_0_0_1"/>
<reference evidence="1" key="2">
    <citation type="submission" date="2011-02" db="EMBL/GenBank/DDBJ databases">
        <authorList>
            <person name="MacLean D."/>
        </authorList>
    </citation>
    <scope>NUCLEOTIDE SEQUENCE</scope>
</reference>
<dbReference type="AlphaFoldDB" id="F0WIL6"/>
<gene>
    <name evidence="1" type="primary">AlNc14C111G6416</name>
    <name evidence="1" type="ORF">ALNC14_072430</name>
</gene>
<accession>F0WIL6</accession>
<organism evidence="1">
    <name type="scientific">Albugo laibachii Nc14</name>
    <dbReference type="NCBI Taxonomy" id="890382"/>
    <lineage>
        <taxon>Eukaryota</taxon>
        <taxon>Sar</taxon>
        <taxon>Stramenopiles</taxon>
        <taxon>Oomycota</taxon>
        <taxon>Peronosporomycetes</taxon>
        <taxon>Albuginales</taxon>
        <taxon>Albuginaceae</taxon>
        <taxon>Albugo</taxon>
    </lineage>
</organism>
<name>F0WIL6_9STRA</name>
<reference evidence="1" key="1">
    <citation type="journal article" date="2011" name="PLoS Biol.">
        <title>Gene gain and loss during evolution of obligate parasitism in the white rust pathogen of Arabidopsis thaliana.</title>
        <authorList>
            <person name="Kemen E."/>
            <person name="Gardiner A."/>
            <person name="Schultz-Larsen T."/>
            <person name="Kemen A.C."/>
            <person name="Balmuth A.L."/>
            <person name="Robert-Seilaniantz A."/>
            <person name="Bailey K."/>
            <person name="Holub E."/>
            <person name="Studholme D.J."/>
            <person name="Maclean D."/>
            <person name="Jones J.D."/>
        </authorList>
    </citation>
    <scope>NUCLEOTIDE SEQUENCE</scope>
</reference>
<evidence type="ECO:0000313" key="1">
    <source>
        <dbReference type="EMBL" id="CCA21100.1"/>
    </source>
</evidence>